<keyword evidence="2" id="KW-1185">Reference proteome</keyword>
<accession>A0ABQ5VG99</accession>
<dbReference type="RefSeq" id="WP_284370994.1">
    <property type="nucleotide sequence ID" value="NZ_BSNL01000001.1"/>
</dbReference>
<organism evidence="1 2">
    <name type="scientific">Sulfitobacter pacificus</name>
    <dbReference type="NCBI Taxonomy" id="1499314"/>
    <lineage>
        <taxon>Bacteria</taxon>
        <taxon>Pseudomonadati</taxon>
        <taxon>Pseudomonadota</taxon>
        <taxon>Alphaproteobacteria</taxon>
        <taxon>Rhodobacterales</taxon>
        <taxon>Roseobacteraceae</taxon>
        <taxon>Sulfitobacter</taxon>
    </lineage>
</organism>
<protein>
    <recommendedName>
        <fullName evidence="3">XRE family transcriptional regulator</fullName>
    </recommendedName>
</protein>
<sequence length="79" mass="9055">MSLTKVFDPRSFKAFFKDRFAEFLHDNYDNAEEVAVIYGVRYQTALNWWQGINAPSGDTTTLACLRHGQKFIDFMGKGA</sequence>
<proteinExistence type="predicted"/>
<reference evidence="1" key="2">
    <citation type="submission" date="2023-01" db="EMBL/GenBank/DDBJ databases">
        <title>Draft genome sequence of Sulfitobacter pacificus strain NBRC 109915.</title>
        <authorList>
            <person name="Sun Q."/>
            <person name="Mori K."/>
        </authorList>
    </citation>
    <scope>NUCLEOTIDE SEQUENCE</scope>
    <source>
        <strain evidence="1">NBRC 109915</strain>
    </source>
</reference>
<gene>
    <name evidence="1" type="ORF">GCM10007927_09170</name>
</gene>
<evidence type="ECO:0000313" key="1">
    <source>
        <dbReference type="EMBL" id="GLQ26114.1"/>
    </source>
</evidence>
<reference evidence="1" key="1">
    <citation type="journal article" date="2014" name="Int. J. Syst. Evol. Microbiol.">
        <title>Complete genome of a new Firmicutes species belonging to the dominant human colonic microbiota ('Ruminococcus bicirculans') reveals two chromosomes and a selective capacity to utilize plant glucans.</title>
        <authorList>
            <consortium name="NISC Comparative Sequencing Program"/>
            <person name="Wegmann U."/>
            <person name="Louis P."/>
            <person name="Goesmann A."/>
            <person name="Henrissat B."/>
            <person name="Duncan S.H."/>
            <person name="Flint H.J."/>
        </authorList>
    </citation>
    <scope>NUCLEOTIDE SEQUENCE</scope>
    <source>
        <strain evidence="1">NBRC 109915</strain>
    </source>
</reference>
<dbReference type="EMBL" id="BSNL01000001">
    <property type="protein sequence ID" value="GLQ26114.1"/>
    <property type="molecule type" value="Genomic_DNA"/>
</dbReference>
<evidence type="ECO:0000313" key="2">
    <source>
        <dbReference type="Proteomes" id="UP001161388"/>
    </source>
</evidence>
<dbReference type="Proteomes" id="UP001161388">
    <property type="component" value="Unassembled WGS sequence"/>
</dbReference>
<comment type="caution">
    <text evidence="1">The sequence shown here is derived from an EMBL/GenBank/DDBJ whole genome shotgun (WGS) entry which is preliminary data.</text>
</comment>
<evidence type="ECO:0008006" key="3">
    <source>
        <dbReference type="Google" id="ProtNLM"/>
    </source>
</evidence>
<name>A0ABQ5VG99_9RHOB</name>